<feature type="domain" description="RDD" evidence="7">
    <location>
        <begin position="32"/>
        <end position="157"/>
    </location>
</feature>
<evidence type="ECO:0000313" key="8">
    <source>
        <dbReference type="EMBL" id="TXC90222.1"/>
    </source>
</evidence>
<evidence type="ECO:0000256" key="4">
    <source>
        <dbReference type="ARBA" id="ARBA00022989"/>
    </source>
</evidence>
<keyword evidence="4 6" id="KW-1133">Transmembrane helix</keyword>
<dbReference type="InterPro" id="IPR051791">
    <property type="entry name" value="Pra-immunoreactive"/>
</dbReference>
<evidence type="ECO:0000259" key="7">
    <source>
        <dbReference type="Pfam" id="PF06271"/>
    </source>
</evidence>
<gene>
    <name evidence="8" type="ORF">FS935_14270</name>
</gene>
<evidence type="ECO:0000256" key="2">
    <source>
        <dbReference type="ARBA" id="ARBA00022475"/>
    </source>
</evidence>
<dbReference type="PANTHER" id="PTHR36115">
    <property type="entry name" value="PROLINE-RICH ANTIGEN HOMOLOG-RELATED"/>
    <property type="match status" value="1"/>
</dbReference>
<organism evidence="8 9">
    <name type="scientific">Metabacillus litoralis</name>
    <dbReference type="NCBI Taxonomy" id="152268"/>
    <lineage>
        <taxon>Bacteria</taxon>
        <taxon>Bacillati</taxon>
        <taxon>Bacillota</taxon>
        <taxon>Bacilli</taxon>
        <taxon>Bacillales</taxon>
        <taxon>Bacillaceae</taxon>
        <taxon>Metabacillus</taxon>
    </lineage>
</organism>
<proteinExistence type="predicted"/>
<accession>A0A5C6VY42</accession>
<comment type="subcellular location">
    <subcellularLocation>
        <location evidence="1">Cell membrane</location>
        <topology evidence="1">Multi-pass membrane protein</topology>
    </subcellularLocation>
</comment>
<keyword evidence="2" id="KW-1003">Cell membrane</keyword>
<dbReference type="Proteomes" id="UP000321363">
    <property type="component" value="Unassembled WGS sequence"/>
</dbReference>
<sequence length="177" mass="20444">MDATFEGSEKEEAYYSSETVNKSTVLDYSHLLAGFWIRFWAYLVDLLVIGSVNRIVIYPLFELLDISTKKTFIFSPIAITTAITFFAYFVLLTKFKNQTLGKMIFGLKVVSLKEERITWGTIIFRELIGRYISKLIWVGYIIVAFTPKKQGLHDLFADTQVIHEKLYKQESLTKTVS</sequence>
<dbReference type="EMBL" id="VOQF01000007">
    <property type="protein sequence ID" value="TXC90222.1"/>
    <property type="molecule type" value="Genomic_DNA"/>
</dbReference>
<evidence type="ECO:0000313" key="9">
    <source>
        <dbReference type="Proteomes" id="UP000321363"/>
    </source>
</evidence>
<evidence type="ECO:0000256" key="3">
    <source>
        <dbReference type="ARBA" id="ARBA00022692"/>
    </source>
</evidence>
<dbReference type="OrthoDB" id="9793824at2"/>
<dbReference type="InterPro" id="IPR010432">
    <property type="entry name" value="RDD"/>
</dbReference>
<keyword evidence="3 6" id="KW-0812">Transmembrane</keyword>
<evidence type="ECO:0000256" key="6">
    <source>
        <dbReference type="SAM" id="Phobius"/>
    </source>
</evidence>
<dbReference type="GO" id="GO:0005886">
    <property type="term" value="C:plasma membrane"/>
    <property type="evidence" value="ECO:0007669"/>
    <property type="project" value="UniProtKB-SubCell"/>
</dbReference>
<comment type="caution">
    <text evidence="8">The sequence shown here is derived from an EMBL/GenBank/DDBJ whole genome shotgun (WGS) entry which is preliminary data.</text>
</comment>
<protein>
    <submittedName>
        <fullName evidence="8">RDD family protein</fullName>
    </submittedName>
</protein>
<dbReference type="AlphaFoldDB" id="A0A5C6VY42"/>
<dbReference type="Pfam" id="PF06271">
    <property type="entry name" value="RDD"/>
    <property type="match status" value="1"/>
</dbReference>
<reference evidence="8 9" key="1">
    <citation type="journal article" date="2005" name="Int. J. Syst. Evol. Microbiol.">
        <title>Bacillus litoralis sp. nov., isolated from a tidal flat of the Yellow Sea in Korea.</title>
        <authorList>
            <person name="Yoon J.H."/>
            <person name="Oh T.K."/>
        </authorList>
    </citation>
    <scope>NUCLEOTIDE SEQUENCE [LARGE SCALE GENOMIC DNA]</scope>
    <source>
        <strain evidence="8 9">SW-211</strain>
    </source>
</reference>
<keyword evidence="5 6" id="KW-0472">Membrane</keyword>
<feature type="transmembrane region" description="Helical" evidence="6">
    <location>
        <begin position="39"/>
        <end position="61"/>
    </location>
</feature>
<dbReference type="PANTHER" id="PTHR36115:SF9">
    <property type="entry name" value="LMO1584 PROTEIN"/>
    <property type="match status" value="1"/>
</dbReference>
<keyword evidence="9" id="KW-1185">Reference proteome</keyword>
<feature type="transmembrane region" description="Helical" evidence="6">
    <location>
        <begin position="73"/>
        <end position="93"/>
    </location>
</feature>
<evidence type="ECO:0000256" key="5">
    <source>
        <dbReference type="ARBA" id="ARBA00023136"/>
    </source>
</evidence>
<dbReference type="RefSeq" id="WP_146949323.1">
    <property type="nucleotide sequence ID" value="NZ_VOQF01000007.1"/>
</dbReference>
<name>A0A5C6VY42_9BACI</name>
<evidence type="ECO:0000256" key="1">
    <source>
        <dbReference type="ARBA" id="ARBA00004651"/>
    </source>
</evidence>